<protein>
    <submittedName>
        <fullName evidence="1">Uncharacterized protein</fullName>
    </submittedName>
</protein>
<proteinExistence type="predicted"/>
<dbReference type="EMBL" id="JAHRIN010042044">
    <property type="protein sequence ID" value="MEQ2205316.1"/>
    <property type="molecule type" value="Genomic_DNA"/>
</dbReference>
<organism evidence="1 2">
    <name type="scientific">Xenoophorus captivus</name>
    <dbReference type="NCBI Taxonomy" id="1517983"/>
    <lineage>
        <taxon>Eukaryota</taxon>
        <taxon>Metazoa</taxon>
        <taxon>Chordata</taxon>
        <taxon>Craniata</taxon>
        <taxon>Vertebrata</taxon>
        <taxon>Euteleostomi</taxon>
        <taxon>Actinopterygii</taxon>
        <taxon>Neopterygii</taxon>
        <taxon>Teleostei</taxon>
        <taxon>Neoteleostei</taxon>
        <taxon>Acanthomorphata</taxon>
        <taxon>Ovalentaria</taxon>
        <taxon>Atherinomorphae</taxon>
        <taxon>Cyprinodontiformes</taxon>
        <taxon>Goodeidae</taxon>
        <taxon>Xenoophorus</taxon>
    </lineage>
</organism>
<accession>A0ABV0RBA3</accession>
<name>A0ABV0RBA3_9TELE</name>
<evidence type="ECO:0000313" key="2">
    <source>
        <dbReference type="Proteomes" id="UP001434883"/>
    </source>
</evidence>
<reference evidence="1 2" key="1">
    <citation type="submission" date="2021-06" db="EMBL/GenBank/DDBJ databases">
        <authorList>
            <person name="Palmer J.M."/>
        </authorList>
    </citation>
    <scope>NUCLEOTIDE SEQUENCE [LARGE SCALE GENOMIC DNA]</scope>
    <source>
        <strain evidence="1 2">XC_2019</strain>
        <tissue evidence="1">Muscle</tissue>
    </source>
</reference>
<comment type="caution">
    <text evidence="1">The sequence shown here is derived from an EMBL/GenBank/DDBJ whole genome shotgun (WGS) entry which is preliminary data.</text>
</comment>
<dbReference type="Proteomes" id="UP001434883">
    <property type="component" value="Unassembled WGS sequence"/>
</dbReference>
<gene>
    <name evidence="1" type="ORF">XENOCAPTIV_016321</name>
</gene>
<keyword evidence="2" id="KW-1185">Reference proteome</keyword>
<evidence type="ECO:0000313" key="1">
    <source>
        <dbReference type="EMBL" id="MEQ2205316.1"/>
    </source>
</evidence>
<sequence length="98" mass="11436">EECVETNRLQPRGLQLLSGHRWDFLPLYGITGIFFHMNYCLISCTHTRPELPLIFSPAHKHRMEQCGKVPRDNCLAQRGLTLIHQQQNGDGMLEFQFR</sequence>
<feature type="non-terminal residue" evidence="1">
    <location>
        <position position="1"/>
    </location>
</feature>